<protein>
    <submittedName>
        <fullName evidence="1">Uncharacterized protein</fullName>
    </submittedName>
</protein>
<name>A0A401U7C0_9BACT</name>
<keyword evidence="2" id="KW-1185">Reference proteome</keyword>
<gene>
    <name evidence="1" type="ORF">SanaruYs_10010</name>
</gene>
<accession>A0A401U7C0</accession>
<organism evidence="1 2">
    <name type="scientific">Chryseotalea sanaruensis</name>
    <dbReference type="NCBI Taxonomy" id="2482724"/>
    <lineage>
        <taxon>Bacteria</taxon>
        <taxon>Pseudomonadati</taxon>
        <taxon>Bacteroidota</taxon>
        <taxon>Cytophagia</taxon>
        <taxon>Cytophagales</taxon>
        <taxon>Chryseotaleaceae</taxon>
        <taxon>Chryseotalea</taxon>
    </lineage>
</organism>
<reference evidence="1 2" key="1">
    <citation type="submission" date="2018-11" db="EMBL/GenBank/DDBJ databases">
        <title>Chryseotalea sanarue gen. nov., sp., nov., a member of the family Cytophagaceae, isolated from a brackish lake in Hamamatsu Japan.</title>
        <authorList>
            <person name="Maejima Y."/>
            <person name="Iino T."/>
            <person name="Muraguchi Y."/>
            <person name="Fukuda K."/>
            <person name="Ohkuma M."/>
            <person name="Moriuchi R."/>
            <person name="Dohra H."/>
            <person name="Kimbara K."/>
            <person name="Shintani M."/>
        </authorList>
    </citation>
    <scope>NUCLEOTIDE SEQUENCE [LARGE SCALE GENOMIC DNA]</scope>
    <source>
        <strain evidence="1 2">Ys</strain>
    </source>
</reference>
<evidence type="ECO:0000313" key="1">
    <source>
        <dbReference type="EMBL" id="GCC50783.1"/>
    </source>
</evidence>
<dbReference type="EMBL" id="BHXQ01000002">
    <property type="protein sequence ID" value="GCC50783.1"/>
    <property type="molecule type" value="Genomic_DNA"/>
</dbReference>
<dbReference type="Proteomes" id="UP000288227">
    <property type="component" value="Unassembled WGS sequence"/>
</dbReference>
<evidence type="ECO:0000313" key="2">
    <source>
        <dbReference type="Proteomes" id="UP000288227"/>
    </source>
</evidence>
<comment type="caution">
    <text evidence="1">The sequence shown here is derived from an EMBL/GenBank/DDBJ whole genome shotgun (WGS) entry which is preliminary data.</text>
</comment>
<proteinExistence type="predicted"/>
<sequence length="70" mass="8423">MTAFLKKTSSMLKYVKSILIRVSFDAILFEKELRKAINLLVNDEIEILKEWCYQKFKQQYEPVLQRCFTT</sequence>
<dbReference type="AlphaFoldDB" id="A0A401U7C0"/>